<feature type="region of interest" description="Disordered" evidence="1">
    <location>
        <begin position="1166"/>
        <end position="1296"/>
    </location>
</feature>
<feature type="compositionally biased region" description="Polar residues" evidence="1">
    <location>
        <begin position="1349"/>
        <end position="1361"/>
    </location>
</feature>
<feature type="domain" description="Treslin N-terminal" evidence="3">
    <location>
        <begin position="26"/>
        <end position="204"/>
    </location>
</feature>
<feature type="region of interest" description="Disordered" evidence="1">
    <location>
        <begin position="936"/>
        <end position="975"/>
    </location>
</feature>
<accession>A0A3B3T3C3</accession>
<dbReference type="GO" id="GO:0006260">
    <property type="term" value="P:DNA replication"/>
    <property type="evidence" value="ECO:0007669"/>
    <property type="project" value="InterPro"/>
</dbReference>
<dbReference type="GO" id="GO:0005634">
    <property type="term" value="C:nucleus"/>
    <property type="evidence" value="ECO:0007669"/>
    <property type="project" value="InterPro"/>
</dbReference>
<evidence type="ECO:0000259" key="2">
    <source>
        <dbReference type="Pfam" id="PF15292"/>
    </source>
</evidence>
<feature type="region of interest" description="Disordered" evidence="1">
    <location>
        <begin position="1473"/>
        <end position="1496"/>
    </location>
</feature>
<feature type="compositionally biased region" description="Polar residues" evidence="1">
    <location>
        <begin position="1193"/>
        <end position="1203"/>
    </location>
</feature>
<protein>
    <submittedName>
        <fullName evidence="5">TOPBP1 interacting checkpoint and replication regulator</fullName>
    </submittedName>
</protein>
<feature type="domain" description="Treslin M" evidence="2">
    <location>
        <begin position="286"/>
        <end position="423"/>
    </location>
</feature>
<feature type="region of interest" description="Disordered" evidence="1">
    <location>
        <begin position="1349"/>
        <end position="1385"/>
    </location>
</feature>
<dbReference type="PANTHER" id="PTHR21556:SF2">
    <property type="entry name" value="TRESLIN"/>
    <property type="match status" value="1"/>
</dbReference>
<feature type="compositionally biased region" description="Low complexity" evidence="1">
    <location>
        <begin position="1561"/>
        <end position="1585"/>
    </location>
</feature>
<feature type="region of interest" description="Disordered" evidence="1">
    <location>
        <begin position="1433"/>
        <end position="1454"/>
    </location>
</feature>
<evidence type="ECO:0000256" key="1">
    <source>
        <dbReference type="SAM" id="MobiDB-lite"/>
    </source>
</evidence>
<feature type="region of interest" description="Disordered" evidence="1">
    <location>
        <begin position="1683"/>
        <end position="1723"/>
    </location>
</feature>
<dbReference type="GO" id="GO:0007095">
    <property type="term" value="P:mitotic G2 DNA damage checkpoint signaling"/>
    <property type="evidence" value="ECO:0007669"/>
    <property type="project" value="TreeGrafter"/>
</dbReference>
<feature type="compositionally biased region" description="Polar residues" evidence="1">
    <location>
        <begin position="1474"/>
        <end position="1492"/>
    </location>
</feature>
<feature type="region of interest" description="Disordered" evidence="1">
    <location>
        <begin position="869"/>
        <end position="922"/>
    </location>
</feature>
<feature type="compositionally biased region" description="Low complexity" evidence="1">
    <location>
        <begin position="1373"/>
        <end position="1383"/>
    </location>
</feature>
<name>A0A3B3T3C3_9TELE</name>
<evidence type="ECO:0000313" key="6">
    <source>
        <dbReference type="Proteomes" id="UP000261540"/>
    </source>
</evidence>
<evidence type="ECO:0000313" key="5">
    <source>
        <dbReference type="Ensembl" id="ENSPKIP00000036836.1"/>
    </source>
</evidence>
<dbReference type="InterPro" id="IPR053919">
    <property type="entry name" value="Treslin_N"/>
</dbReference>
<feature type="domain" description="Treslin STD" evidence="4">
    <location>
        <begin position="644"/>
        <end position="780"/>
    </location>
</feature>
<dbReference type="InterPro" id="IPR032746">
    <property type="entry name" value="Treslin_M"/>
</dbReference>
<feature type="compositionally biased region" description="Basic residues" evidence="1">
    <location>
        <begin position="1877"/>
        <end position="1889"/>
    </location>
</feature>
<reference evidence="5" key="2">
    <citation type="submission" date="2025-09" db="UniProtKB">
        <authorList>
            <consortium name="Ensembl"/>
        </authorList>
    </citation>
    <scope>IDENTIFICATION</scope>
</reference>
<dbReference type="Pfam" id="PF21855">
    <property type="entry name" value="Treslin_STD"/>
    <property type="match status" value="1"/>
</dbReference>
<dbReference type="STRING" id="1676925.ENSPKIP00000036836"/>
<keyword evidence="6" id="KW-1185">Reference proteome</keyword>
<feature type="compositionally biased region" description="Basic residues" evidence="1">
    <location>
        <begin position="870"/>
        <end position="883"/>
    </location>
</feature>
<sequence>MVSHNVVFAIDVNRLGQGSGPDLGHVKQRLLQHGVLRLLIYLGSRFGFDKVRWGYKFFHSLGGRGVNVSRGSDFKELRDKAFEEFEVEVENKLAGSDRSNTSRDTRGYPHWAGSVQTALKETLLDFQWDRPDITSPTKLALRPRLKRSCKNISLDDDLSVRSKNVLFVISECPRSECDLEGFEPDRKAESFRELSELILPKGLRDMMVQSQVVLHWIDSSPYSQALSATDCCGYDVFSAALDQVGGRVLPLAALLLLSSSEVWTGAERRLGTKAGASHRHVLANGTFPFDSGLGFLLSSQQRFRMAFPVQEGLLQWGQETCSVTMEPVSAGLHQFSSGVIITLKGVLWDWSSELCHASSSSCWVLQRQQGTAGDSQDGASFLNLLRELSAHTLPMFAEVSEAGIGHTAVLSTLSPSTALLTLIQPQTAHLEDSLSSGLMSAESGPPASDLPDIVSSVLNVVYDIMENDDEEAGHAVTAAGLRVPDWAQQELSQRSCPLSSGLVEAWFPYSDWAGVSSHLMESMSLLHAVPEGAKVSCDDAGTQLDLTQSLSELYQGTTAGAPAQQRAKKRGAQRTPVRQKMKTMMKTMSRSLQMLNVARLNVKAQKSQAEEALGSEKGPEMHRKRRSGDRTKAHSSAPNFSSEEELLSHLRLSYQEALSKLDLPIVSEVHRLFGLVKMFLKGTQDLEGRSSLFIQKNLLKASRAIRQHYETTPDADGKVRECQLQTVLRLELCKCLAPEDESLDQTVEEVADMLRIISLTKDPIYLSKFLEDDVLPVYVTLLHLKHVWSHPPPCSPNEGHVFPSYLADIPRALADVYHSLGTRLPEALTVALPSDFLSDESLVRESMSSAASQDVSPDVGQRLEDLRERSAKKRKSGKLLRHRSTSDAVPCARQIEMPRKSLRVQAKPQPHTVSAPEEPPKQVVQEVTKVRRNLFNQEVASPRKKGRLPRSRSVSAVEDSQHKRLQSKGGADRHTLLTRKVTETPLHKQVPNRLLQRQLAGRKSEPSDVCVVEESPLKPQCDLRRSPRIKSLSFTRRHSFYSSSQSSSRSIERVLSSSQPHTSGCISVGAIQSPMRLLFGEAQSPRRARSLRHGIVTNSQDPQQGTVDSHVSENVKRTPRRTPRKRRRSASGGTTPERWPRTLCGGSPEQGSVVREVGMVLRGSPFRPPVQAPPHKKSPTHVNFGTPLKQPLDSPSQGCSSGTPVHGVVRSPSPRKVRVWGRGESQKVLDSPCVSARRSPRLSKTPSKTGEPSRCGLFKTPEKLILGGGQSSPRVIPKLNTPETMEKTPQKSTPLRSSERLLRKLNPTGTDVSVSSGTPQKLCYPVHSSPPMPTLRSPQKGLGSSTQALTRSRASHVTCTPSPLLGQTPRKINNTPRGTNTTPRKVHFTPEACETVLGCPADASLLGGTSPSPFKNRTKVRRLCRSRAKLDMSPQACGSLTPPDDIQHAGSRDPVSMVTSSSVKEDLDCKMQPDASQLSHGATDLSQASLATTEDESSIDISEAAVVKTQLSSGIKMNISFTKKPPKVGEVFPFAAKPSKSSTPVPGRDYGFRSTPDRQQRAAAARLASSDSGPQLSSPGSSQSPCNPNILTYHVELEMQGSGLPKLKFRRTDSLCGGDVVTEGDLKGLSQSLAQIKRIESPLHRYSKVGGHASPSFCTHGTPAKSTPGKGSVQTYICQSCTPTRQPAGTPSPSTAGDPTAWTPSPQSRGRSTPEGLNSWPRKKRARLGLAGAKEARLQGGCHPLEEMGDLELDGIGCLPELDDCVETDMLASGWTLGSALKRKRAAESICAEGMECGVPPVDQNRATESLVCDKGPWLTEEDHVLTVTPPSSKGRKPVTASGILALTHSPMLYRSEDRGPRGGAGVSPSNLVRQKPAPRRTYSRKRLL</sequence>
<feature type="compositionally biased region" description="Polar residues" evidence="1">
    <location>
        <begin position="1096"/>
        <end position="1109"/>
    </location>
</feature>
<feature type="region of interest" description="Disordered" evidence="1">
    <location>
        <begin position="558"/>
        <end position="580"/>
    </location>
</feature>
<feature type="region of interest" description="Disordered" evidence="1">
    <location>
        <begin position="1095"/>
        <end position="1150"/>
    </location>
</feature>
<dbReference type="GeneTree" id="ENSGT00390000005222"/>
<feature type="compositionally biased region" description="Low complexity" evidence="1">
    <location>
        <begin position="1040"/>
        <end position="1058"/>
    </location>
</feature>
<dbReference type="Pfam" id="PF21854">
    <property type="entry name" value="Treslin_N"/>
    <property type="match status" value="1"/>
</dbReference>
<dbReference type="GO" id="GO:0010212">
    <property type="term" value="P:response to ionizing radiation"/>
    <property type="evidence" value="ECO:0007669"/>
    <property type="project" value="InterPro"/>
</dbReference>
<dbReference type="GO" id="GO:0033314">
    <property type="term" value="P:mitotic DNA replication checkpoint signaling"/>
    <property type="evidence" value="ECO:0007669"/>
    <property type="project" value="InterPro"/>
</dbReference>
<feature type="region of interest" description="Disordered" evidence="1">
    <location>
        <begin position="1037"/>
        <end position="1062"/>
    </location>
</feature>
<organism evidence="5 6">
    <name type="scientific">Paramormyrops kingsleyae</name>
    <dbReference type="NCBI Taxonomy" id="1676925"/>
    <lineage>
        <taxon>Eukaryota</taxon>
        <taxon>Metazoa</taxon>
        <taxon>Chordata</taxon>
        <taxon>Craniata</taxon>
        <taxon>Vertebrata</taxon>
        <taxon>Euteleostomi</taxon>
        <taxon>Actinopterygii</taxon>
        <taxon>Neopterygii</taxon>
        <taxon>Teleostei</taxon>
        <taxon>Osteoglossocephala</taxon>
        <taxon>Osteoglossomorpha</taxon>
        <taxon>Osteoglossiformes</taxon>
        <taxon>Mormyridae</taxon>
        <taxon>Paramormyrops</taxon>
    </lineage>
</organism>
<proteinExistence type="predicted"/>
<feature type="compositionally biased region" description="Polar residues" evidence="1">
    <location>
        <begin position="1683"/>
        <end position="1711"/>
    </location>
</feature>
<dbReference type="InterPro" id="IPR026153">
    <property type="entry name" value="Treslin"/>
</dbReference>
<feature type="compositionally biased region" description="Basic residues" evidence="1">
    <location>
        <begin position="566"/>
        <end position="580"/>
    </location>
</feature>
<reference evidence="5" key="1">
    <citation type="submission" date="2025-08" db="UniProtKB">
        <authorList>
            <consortium name="Ensembl"/>
        </authorList>
    </citation>
    <scope>IDENTIFICATION</scope>
</reference>
<feature type="compositionally biased region" description="Basic residues" evidence="1">
    <location>
        <begin position="1117"/>
        <end position="1129"/>
    </location>
</feature>
<dbReference type="GO" id="GO:0030174">
    <property type="term" value="P:regulation of DNA-templated DNA replication initiation"/>
    <property type="evidence" value="ECO:0007669"/>
    <property type="project" value="TreeGrafter"/>
</dbReference>
<dbReference type="GO" id="GO:0003682">
    <property type="term" value="F:chromatin binding"/>
    <property type="evidence" value="ECO:0007669"/>
    <property type="project" value="TreeGrafter"/>
</dbReference>
<dbReference type="PANTHER" id="PTHR21556">
    <property type="entry name" value="TRESLIN"/>
    <property type="match status" value="1"/>
</dbReference>
<dbReference type="Pfam" id="PF15292">
    <property type="entry name" value="Treslin_M"/>
    <property type="match status" value="1"/>
</dbReference>
<evidence type="ECO:0000259" key="3">
    <source>
        <dbReference type="Pfam" id="PF21854"/>
    </source>
</evidence>
<dbReference type="InterPro" id="IPR053920">
    <property type="entry name" value="Treslin_STD"/>
</dbReference>
<dbReference type="Proteomes" id="UP000261540">
    <property type="component" value="Unplaced"/>
</dbReference>
<feature type="region of interest" description="Disordered" evidence="1">
    <location>
        <begin position="1850"/>
        <end position="1889"/>
    </location>
</feature>
<feature type="region of interest" description="Disordered" evidence="1">
    <location>
        <begin position="1534"/>
        <end position="1588"/>
    </location>
</feature>
<dbReference type="Ensembl" id="ENSPKIT00000017790.1">
    <property type="protein sequence ID" value="ENSPKIP00000036836.1"/>
    <property type="gene ID" value="ENSPKIG00000015258.1"/>
</dbReference>
<evidence type="ECO:0000259" key="4">
    <source>
        <dbReference type="Pfam" id="PF21855"/>
    </source>
</evidence>
<feature type="region of interest" description="Disordered" evidence="1">
    <location>
        <begin position="609"/>
        <end position="642"/>
    </location>
</feature>